<name>A0A0C3BE81_PILCF</name>
<dbReference type="Proteomes" id="UP000054166">
    <property type="component" value="Unassembled WGS sequence"/>
</dbReference>
<dbReference type="Gene3D" id="3.30.40.10">
    <property type="entry name" value="Zinc/RING finger domain, C3HC4 (zinc finger)"/>
    <property type="match status" value="1"/>
</dbReference>
<protein>
    <submittedName>
        <fullName evidence="2">Uncharacterized protein</fullName>
    </submittedName>
</protein>
<organism evidence="2 3">
    <name type="scientific">Piloderma croceum (strain F 1598)</name>
    <dbReference type="NCBI Taxonomy" id="765440"/>
    <lineage>
        <taxon>Eukaryota</taxon>
        <taxon>Fungi</taxon>
        <taxon>Dikarya</taxon>
        <taxon>Basidiomycota</taxon>
        <taxon>Agaricomycotina</taxon>
        <taxon>Agaricomycetes</taxon>
        <taxon>Agaricomycetidae</taxon>
        <taxon>Atheliales</taxon>
        <taxon>Atheliaceae</taxon>
        <taxon>Piloderma</taxon>
    </lineage>
</organism>
<keyword evidence="3" id="KW-1185">Reference proteome</keyword>
<evidence type="ECO:0000313" key="2">
    <source>
        <dbReference type="EMBL" id="KIM75597.1"/>
    </source>
</evidence>
<dbReference type="InterPro" id="IPR013083">
    <property type="entry name" value="Znf_RING/FYVE/PHD"/>
</dbReference>
<sequence length="476" mass="52592">MARTKQTGRKCTGGVAARHYLSRAVPPLGNLSLVQSTAQATSSADPKPTPAAQPRASAHASAHDKYCYICVNGGDLTECDTCSRVMCSDHFDLPADTDISGAVFICVACHLATCGNQPAPYFGFYSADSDLKMPMAEWTPILKKPLIAKGSYQLTSRSRVLSQSLVIIHFRMLSIAPGGPPDIIWQFMEPFLQDELSYHEISFNLCSEQAEDDHKAAMDQLADNLKITNHHRVLIFFTDHSHDDTGDLFIGPEFCLPINDLMTVLFPPKFAVYLIPKKATMFLLSCGAVVSEPDSFKSLVFTTDFLSLNHLIAFTATKLHPLLLTPFLLDYAQRVLVEGFNLEESLEAILSGTAHTNLACHTTVVHFCPKTLTVPLPLGLNTINHAAIQVQEFIFAHEKLRPWGQSLPICCPICKCPRAWGRPIKEKSTIVFWCKTMNKNGARCPGKSRHPKPDGCTPFSRDVGGGRWMMRELKVD</sequence>
<reference evidence="3" key="2">
    <citation type="submission" date="2015-01" db="EMBL/GenBank/DDBJ databases">
        <title>Evolutionary Origins and Diversification of the Mycorrhizal Mutualists.</title>
        <authorList>
            <consortium name="DOE Joint Genome Institute"/>
            <consortium name="Mycorrhizal Genomics Consortium"/>
            <person name="Kohler A."/>
            <person name="Kuo A."/>
            <person name="Nagy L.G."/>
            <person name="Floudas D."/>
            <person name="Copeland A."/>
            <person name="Barry K.W."/>
            <person name="Cichocki N."/>
            <person name="Veneault-Fourrey C."/>
            <person name="LaButti K."/>
            <person name="Lindquist E.A."/>
            <person name="Lipzen A."/>
            <person name="Lundell T."/>
            <person name="Morin E."/>
            <person name="Murat C."/>
            <person name="Riley R."/>
            <person name="Ohm R."/>
            <person name="Sun H."/>
            <person name="Tunlid A."/>
            <person name="Henrissat B."/>
            <person name="Grigoriev I.V."/>
            <person name="Hibbett D.S."/>
            <person name="Martin F."/>
        </authorList>
    </citation>
    <scope>NUCLEOTIDE SEQUENCE [LARGE SCALE GENOMIC DNA]</scope>
    <source>
        <strain evidence="3">F 1598</strain>
    </source>
</reference>
<dbReference type="InParanoid" id="A0A0C3BE81"/>
<evidence type="ECO:0000256" key="1">
    <source>
        <dbReference type="SAM" id="MobiDB-lite"/>
    </source>
</evidence>
<reference evidence="2 3" key="1">
    <citation type="submission" date="2014-04" db="EMBL/GenBank/DDBJ databases">
        <authorList>
            <consortium name="DOE Joint Genome Institute"/>
            <person name="Kuo A."/>
            <person name="Tarkka M."/>
            <person name="Buscot F."/>
            <person name="Kohler A."/>
            <person name="Nagy L.G."/>
            <person name="Floudas D."/>
            <person name="Copeland A."/>
            <person name="Barry K.W."/>
            <person name="Cichocki N."/>
            <person name="Veneault-Fourrey C."/>
            <person name="LaButti K."/>
            <person name="Lindquist E.A."/>
            <person name="Lipzen A."/>
            <person name="Lundell T."/>
            <person name="Morin E."/>
            <person name="Murat C."/>
            <person name="Sun H."/>
            <person name="Tunlid A."/>
            <person name="Henrissat B."/>
            <person name="Grigoriev I.V."/>
            <person name="Hibbett D.S."/>
            <person name="Martin F."/>
            <person name="Nordberg H.P."/>
            <person name="Cantor M.N."/>
            <person name="Hua S.X."/>
        </authorList>
    </citation>
    <scope>NUCLEOTIDE SEQUENCE [LARGE SCALE GENOMIC DNA]</scope>
    <source>
        <strain evidence="2 3">F 1598</strain>
    </source>
</reference>
<dbReference type="OrthoDB" id="2693558at2759"/>
<gene>
    <name evidence="2" type="ORF">PILCRDRAFT_13512</name>
</gene>
<proteinExistence type="predicted"/>
<evidence type="ECO:0000313" key="3">
    <source>
        <dbReference type="Proteomes" id="UP000054166"/>
    </source>
</evidence>
<dbReference type="AlphaFoldDB" id="A0A0C3BE81"/>
<accession>A0A0C3BE81</accession>
<dbReference type="EMBL" id="KN833045">
    <property type="protein sequence ID" value="KIM75597.1"/>
    <property type="molecule type" value="Genomic_DNA"/>
</dbReference>
<feature type="region of interest" description="Disordered" evidence="1">
    <location>
        <begin position="36"/>
        <end position="55"/>
    </location>
</feature>
<dbReference type="STRING" id="765440.A0A0C3BE81"/>
<dbReference type="HOGENOM" id="CLU_027016_2_0_1"/>